<dbReference type="Proteomes" id="UP000319927">
    <property type="component" value="Unassembled WGS sequence"/>
</dbReference>
<organism evidence="1 2">
    <name type="scientific">Micromonospora palomenae</name>
    <dbReference type="NCBI Taxonomy" id="1461247"/>
    <lineage>
        <taxon>Bacteria</taxon>
        <taxon>Bacillati</taxon>
        <taxon>Actinomycetota</taxon>
        <taxon>Actinomycetes</taxon>
        <taxon>Micromonosporales</taxon>
        <taxon>Micromonosporaceae</taxon>
        <taxon>Micromonospora</taxon>
    </lineage>
</organism>
<proteinExistence type="predicted"/>
<dbReference type="EMBL" id="VIXA01000001">
    <property type="protein sequence ID" value="TWG27476.1"/>
    <property type="molecule type" value="Genomic_DNA"/>
</dbReference>
<reference evidence="1 2" key="1">
    <citation type="submission" date="2019-06" db="EMBL/GenBank/DDBJ databases">
        <title>Sequencing the genomes of 1000 actinobacteria strains.</title>
        <authorList>
            <person name="Klenk H.-P."/>
        </authorList>
    </citation>
    <scope>NUCLEOTIDE SEQUENCE [LARGE SCALE GENOMIC DNA]</scope>
    <source>
        <strain evidence="1 2">DSM 102131</strain>
    </source>
</reference>
<evidence type="ECO:0000313" key="1">
    <source>
        <dbReference type="EMBL" id="TWG27476.1"/>
    </source>
</evidence>
<protein>
    <submittedName>
        <fullName evidence="1">Uncharacterized protein</fullName>
    </submittedName>
</protein>
<evidence type="ECO:0000313" key="2">
    <source>
        <dbReference type="Proteomes" id="UP000319927"/>
    </source>
</evidence>
<dbReference type="RefSeq" id="WP_154936567.1">
    <property type="nucleotide sequence ID" value="NZ_VIXA01000001.1"/>
</dbReference>
<name>A0A561WUC5_9ACTN</name>
<sequence length="114" mass="12629">MFRDLLDSIATATYGDLVGLKLRDTAAVRLAMIPEDELPVWRAYAGTYMRDDGKALLDQALEEIGAVNDTRRGYESLFWGLLEDLRRALERRGQATAAVPLFQDPPTAGDTLDA</sequence>
<keyword evidence="2" id="KW-1185">Reference proteome</keyword>
<gene>
    <name evidence="1" type="ORF">FHX75_11614</name>
</gene>
<accession>A0A561WUC5</accession>
<dbReference type="AlphaFoldDB" id="A0A561WUC5"/>
<comment type="caution">
    <text evidence="1">The sequence shown here is derived from an EMBL/GenBank/DDBJ whole genome shotgun (WGS) entry which is preliminary data.</text>
</comment>